<organism evidence="5 6">
    <name type="scientific">Psilocybe cf. subviscida</name>
    <dbReference type="NCBI Taxonomy" id="2480587"/>
    <lineage>
        <taxon>Eukaryota</taxon>
        <taxon>Fungi</taxon>
        <taxon>Dikarya</taxon>
        <taxon>Basidiomycota</taxon>
        <taxon>Agaricomycotina</taxon>
        <taxon>Agaricomycetes</taxon>
        <taxon>Agaricomycetidae</taxon>
        <taxon>Agaricales</taxon>
        <taxon>Agaricineae</taxon>
        <taxon>Strophariaceae</taxon>
        <taxon>Psilocybe</taxon>
    </lineage>
</organism>
<dbReference type="InterPro" id="IPR023395">
    <property type="entry name" value="MCP_dom_sf"/>
</dbReference>
<name>A0A8H5BF22_9AGAR</name>
<dbReference type="SUPFAM" id="SSF103506">
    <property type="entry name" value="Mitochondrial carrier"/>
    <property type="match status" value="1"/>
</dbReference>
<keyword evidence="2" id="KW-0812">Transmembrane</keyword>
<evidence type="ECO:0000256" key="1">
    <source>
        <dbReference type="ARBA" id="ARBA00004141"/>
    </source>
</evidence>
<comment type="caution">
    <text evidence="5">The sequence shown here is derived from an EMBL/GenBank/DDBJ whole genome shotgun (WGS) entry which is preliminary data.</text>
</comment>
<dbReference type="OrthoDB" id="14252at2759"/>
<dbReference type="InterPro" id="IPR018108">
    <property type="entry name" value="MCP_transmembrane"/>
</dbReference>
<evidence type="ECO:0000256" key="3">
    <source>
        <dbReference type="ARBA" id="ARBA00022989"/>
    </source>
</evidence>
<protein>
    <submittedName>
        <fullName evidence="5">Uncharacterized protein</fullName>
    </submittedName>
</protein>
<evidence type="ECO:0000313" key="5">
    <source>
        <dbReference type="EMBL" id="KAF5321888.1"/>
    </source>
</evidence>
<gene>
    <name evidence="5" type="ORF">D9619_002168</name>
</gene>
<dbReference type="Pfam" id="PF00153">
    <property type="entry name" value="Mito_carr"/>
    <property type="match status" value="1"/>
</dbReference>
<dbReference type="GO" id="GO:0016020">
    <property type="term" value="C:membrane"/>
    <property type="evidence" value="ECO:0007669"/>
    <property type="project" value="UniProtKB-SubCell"/>
</dbReference>
<dbReference type="Gene3D" id="1.50.40.10">
    <property type="entry name" value="Mitochondrial carrier domain"/>
    <property type="match status" value="1"/>
</dbReference>
<proteinExistence type="predicted"/>
<evidence type="ECO:0000256" key="2">
    <source>
        <dbReference type="ARBA" id="ARBA00022692"/>
    </source>
</evidence>
<evidence type="ECO:0000313" key="6">
    <source>
        <dbReference type="Proteomes" id="UP000567179"/>
    </source>
</evidence>
<reference evidence="5 6" key="1">
    <citation type="journal article" date="2020" name="ISME J.">
        <title>Uncovering the hidden diversity of litter-decomposition mechanisms in mushroom-forming fungi.</title>
        <authorList>
            <person name="Floudas D."/>
            <person name="Bentzer J."/>
            <person name="Ahren D."/>
            <person name="Johansson T."/>
            <person name="Persson P."/>
            <person name="Tunlid A."/>
        </authorList>
    </citation>
    <scope>NUCLEOTIDE SEQUENCE [LARGE SCALE GENOMIC DNA]</scope>
    <source>
        <strain evidence="5 6">CBS 101986</strain>
    </source>
</reference>
<dbReference type="Proteomes" id="UP000567179">
    <property type="component" value="Unassembled WGS sequence"/>
</dbReference>
<comment type="subcellular location">
    <subcellularLocation>
        <location evidence="1">Membrane</location>
        <topology evidence="1">Multi-pass membrane protein</topology>
    </subcellularLocation>
</comment>
<accession>A0A8H5BF22</accession>
<keyword evidence="6" id="KW-1185">Reference proteome</keyword>
<dbReference type="EMBL" id="JAACJJ010000028">
    <property type="protein sequence ID" value="KAF5321888.1"/>
    <property type="molecule type" value="Genomic_DNA"/>
</dbReference>
<keyword evidence="4" id="KW-0472">Membrane</keyword>
<keyword evidence="3" id="KW-1133">Transmembrane helix</keyword>
<evidence type="ECO:0000256" key="4">
    <source>
        <dbReference type="ARBA" id="ARBA00023136"/>
    </source>
</evidence>
<sequence>MPGQRYTLPIAFEFSKRKFQKTYGTDLPVWALLASGSTGGISYWLACYPLDVVKSRIQLRATPPTGTPVQYIAAELRLIVKEAGVIPSAASTFAAFELTREWLQKQTGV</sequence>
<dbReference type="AlphaFoldDB" id="A0A8H5BF22"/>